<dbReference type="Gene3D" id="2.30.29.30">
    <property type="entry name" value="Pleckstrin-homology domain (PH domain)/Phosphotyrosine-binding domain (PTB)"/>
    <property type="match status" value="1"/>
</dbReference>
<accession>D8LHG6</accession>
<dbReference type="EMBL" id="FN648367">
    <property type="protein sequence ID" value="CBN79117.1"/>
    <property type="molecule type" value="Genomic_DNA"/>
</dbReference>
<feature type="region of interest" description="Disordered" evidence="2">
    <location>
        <begin position="756"/>
        <end position="802"/>
    </location>
</feature>
<name>D8LHG6_ECTSI</name>
<feature type="compositionally biased region" description="Gly residues" evidence="2">
    <location>
        <begin position="313"/>
        <end position="323"/>
    </location>
</feature>
<dbReference type="OrthoDB" id="43122at2759"/>
<evidence type="ECO:0000256" key="2">
    <source>
        <dbReference type="SAM" id="MobiDB-lite"/>
    </source>
</evidence>
<dbReference type="EMBL" id="FN649748">
    <property type="protein sequence ID" value="CBN79117.1"/>
    <property type="molecule type" value="Genomic_DNA"/>
</dbReference>
<dbReference type="InterPro" id="IPR001849">
    <property type="entry name" value="PH_domain"/>
</dbReference>
<feature type="compositionally biased region" description="Gly residues" evidence="2">
    <location>
        <begin position="878"/>
        <end position="891"/>
    </location>
</feature>
<feature type="region of interest" description="Disordered" evidence="2">
    <location>
        <begin position="875"/>
        <end position="933"/>
    </location>
</feature>
<feature type="region of interest" description="Disordered" evidence="2">
    <location>
        <begin position="1"/>
        <end position="33"/>
    </location>
</feature>
<protein>
    <recommendedName>
        <fullName evidence="3">PH domain-containing protein</fullName>
    </recommendedName>
</protein>
<dbReference type="SUPFAM" id="SSF50729">
    <property type="entry name" value="PH domain-like"/>
    <property type="match status" value="1"/>
</dbReference>
<feature type="coiled-coil region" evidence="1">
    <location>
        <begin position="363"/>
        <end position="397"/>
    </location>
</feature>
<feature type="compositionally biased region" description="Basic and acidic residues" evidence="2">
    <location>
        <begin position="11"/>
        <end position="24"/>
    </location>
</feature>
<dbReference type="eggNOG" id="ENOG502SCMX">
    <property type="taxonomic scope" value="Eukaryota"/>
</dbReference>
<evidence type="ECO:0000256" key="1">
    <source>
        <dbReference type="SAM" id="Coils"/>
    </source>
</evidence>
<feature type="compositionally biased region" description="Basic and acidic residues" evidence="2">
    <location>
        <begin position="324"/>
        <end position="340"/>
    </location>
</feature>
<feature type="compositionally biased region" description="Gly residues" evidence="2">
    <location>
        <begin position="246"/>
        <end position="258"/>
    </location>
</feature>
<keyword evidence="5" id="KW-1185">Reference proteome</keyword>
<reference evidence="4 5" key="1">
    <citation type="journal article" date="2010" name="Nature">
        <title>The Ectocarpus genome and the independent evolution of multicellularity in brown algae.</title>
        <authorList>
            <person name="Cock J.M."/>
            <person name="Sterck L."/>
            <person name="Rouze P."/>
            <person name="Scornet D."/>
            <person name="Allen A.E."/>
            <person name="Amoutzias G."/>
            <person name="Anthouard V."/>
            <person name="Artiguenave F."/>
            <person name="Aury J.M."/>
            <person name="Badger J.H."/>
            <person name="Beszteri B."/>
            <person name="Billiau K."/>
            <person name="Bonnet E."/>
            <person name="Bothwell J.H."/>
            <person name="Bowler C."/>
            <person name="Boyen C."/>
            <person name="Brownlee C."/>
            <person name="Carrano C.J."/>
            <person name="Charrier B."/>
            <person name="Cho G.Y."/>
            <person name="Coelho S.M."/>
            <person name="Collen J."/>
            <person name="Corre E."/>
            <person name="Da Silva C."/>
            <person name="Delage L."/>
            <person name="Delaroque N."/>
            <person name="Dittami S.M."/>
            <person name="Doulbeau S."/>
            <person name="Elias M."/>
            <person name="Farnham G."/>
            <person name="Gachon C.M."/>
            <person name="Gschloessl B."/>
            <person name="Heesch S."/>
            <person name="Jabbari K."/>
            <person name="Jubin C."/>
            <person name="Kawai H."/>
            <person name="Kimura K."/>
            <person name="Kloareg B."/>
            <person name="Kupper F.C."/>
            <person name="Lang D."/>
            <person name="Le Bail A."/>
            <person name="Leblanc C."/>
            <person name="Lerouge P."/>
            <person name="Lohr M."/>
            <person name="Lopez P.J."/>
            <person name="Martens C."/>
            <person name="Maumus F."/>
            <person name="Michel G."/>
            <person name="Miranda-Saavedra D."/>
            <person name="Morales J."/>
            <person name="Moreau H."/>
            <person name="Motomura T."/>
            <person name="Nagasato C."/>
            <person name="Napoli C.A."/>
            <person name="Nelson D.R."/>
            <person name="Nyvall-Collen P."/>
            <person name="Peters A.F."/>
            <person name="Pommier C."/>
            <person name="Potin P."/>
            <person name="Poulain J."/>
            <person name="Quesneville H."/>
            <person name="Read B."/>
            <person name="Rensing S.A."/>
            <person name="Ritter A."/>
            <person name="Rousvoal S."/>
            <person name="Samanta M."/>
            <person name="Samson G."/>
            <person name="Schroeder D.C."/>
            <person name="Segurens B."/>
            <person name="Strittmatter M."/>
            <person name="Tonon T."/>
            <person name="Tregear J.W."/>
            <person name="Valentin K."/>
            <person name="von Dassow P."/>
            <person name="Yamagishi T."/>
            <person name="Van de Peer Y."/>
            <person name="Wincker P."/>
        </authorList>
    </citation>
    <scope>NUCLEOTIDE SEQUENCE [LARGE SCALE GENOMIC DNA]</scope>
    <source>
        <strain evidence="5">Ec32 / CCAP1310/4</strain>
    </source>
</reference>
<dbReference type="InParanoid" id="D8LHG6"/>
<dbReference type="PROSITE" id="PS50003">
    <property type="entry name" value="PH_DOMAIN"/>
    <property type="match status" value="1"/>
</dbReference>
<dbReference type="InterPro" id="IPR011993">
    <property type="entry name" value="PH-like_dom_sf"/>
</dbReference>
<feature type="compositionally biased region" description="Acidic residues" evidence="2">
    <location>
        <begin position="1029"/>
        <end position="1038"/>
    </location>
</feature>
<feature type="compositionally biased region" description="Gly residues" evidence="2">
    <location>
        <begin position="479"/>
        <end position="495"/>
    </location>
</feature>
<organism evidence="4 5">
    <name type="scientific">Ectocarpus siliculosus</name>
    <name type="common">Brown alga</name>
    <name type="synonym">Conferva siliculosa</name>
    <dbReference type="NCBI Taxonomy" id="2880"/>
    <lineage>
        <taxon>Eukaryota</taxon>
        <taxon>Sar</taxon>
        <taxon>Stramenopiles</taxon>
        <taxon>Ochrophyta</taxon>
        <taxon>PX clade</taxon>
        <taxon>Phaeophyceae</taxon>
        <taxon>Ectocarpales</taxon>
        <taxon>Ectocarpaceae</taxon>
        <taxon>Ectocarpus</taxon>
    </lineage>
</organism>
<evidence type="ECO:0000259" key="3">
    <source>
        <dbReference type="PROSITE" id="PS50003"/>
    </source>
</evidence>
<feature type="compositionally biased region" description="Gly residues" evidence="2">
    <location>
        <begin position="1057"/>
        <end position="1069"/>
    </location>
</feature>
<feature type="compositionally biased region" description="Low complexity" evidence="2">
    <location>
        <begin position="110"/>
        <end position="120"/>
    </location>
</feature>
<dbReference type="AlphaFoldDB" id="D8LHG6"/>
<dbReference type="Proteomes" id="UP000002630">
    <property type="component" value="Linkage Group LG23"/>
</dbReference>
<feature type="region of interest" description="Disordered" evidence="2">
    <location>
        <begin position="246"/>
        <end position="340"/>
    </location>
</feature>
<feature type="region of interest" description="Disordered" evidence="2">
    <location>
        <begin position="476"/>
        <end position="543"/>
    </location>
</feature>
<sequence length="1096" mass="112405">MVPISTTPWSGHDDDRGPAQKEQQEGATMAAAGGSRVDAALVSRGALRSGYLWKLGANVPKWKRRFFVLKPITMLFYYMSEHDTEPRGCIDLDLFDAVREVRKDSGGYSATTAAADTNNTSGGSGKRGATSTAFELYRSGCPDGSGFMLEARGGEDWEQWVESIANGRHGKLQAEMDVMRGANKLLLEEISGLEQQVATFRGYADQRHVTVLALRDERHRSREVAAELAALGDTASALSHLIAEGLKGGDGKQSGGGGGEEEEEEGAHALAAAGESPPSMAWRSSGSGDLDTARSRSPSAPRDELSTAVSRDSGGGGGGGGDGGRPRQEQLTEQGADERLSLEAVRRALGEARAELGRRGRALEREADRRREVEGEARLAERLVRAAEERAVGAEAATARASGRVSVLDRSMEYLKTQLRALRAELCQARHKNQLVRAQKAVLKKERRAGGGGGAWRSRARTWASMGDLAEADVAPDVTGGGGGGVDGTAGGSKGAGVRWASRRRSSTSECSTADVSTVAIEDDDGGRIGGGSQRRRGSMRSCLSRDSLAAASDGGDTDLADRTCSEASDLEENQENIVFHSNISSQFREGVCRTIRKRVGPPRVPSLPPSRHRRTLAAVKNLNSFHDATALAATQLQQQQQQSEEAFGSGGGGGGDDHGVGGFFAEASGGGDGGGNGASSAAPAVAGLAVAGKFLGLNKGMVDKAAQEMGKKLALWPGAAGMGGAAMTSVCSLGSLAAGAITGVTSNSNSNAAAGGAGNYHPHTPLGSPRSASASVSAALTDSPVRWDPSSQHGSTVSTDLGLGEISGAEWEACVNRGRQSLDAKAAAAAAGGGGVGAVAASALSAAVGGGLKRVSSSRTALIQLSDLELAEPCGRRIGGGGGGGGGGDETGSSRPRSSATPPSSLSLAAAAAPTPSSSSKRRLSSVLPPRPDDEYELLFTTRVIGLQFRELLDGTGVCVAGSEGYVGPAPTTGVPGERLCPDTGDVLESYNGVSARGKPADVVARELAQCGRPLRLGFRSTRAEEGLLAEEEEGEMEPAWVGGSRPRAPLLEEGSGSGGGGTWGGGAAAVSSSASSCRDEAFAGPSQHPWAVSS</sequence>
<proteinExistence type="predicted"/>
<evidence type="ECO:0000313" key="4">
    <source>
        <dbReference type="EMBL" id="CBN79117.1"/>
    </source>
</evidence>
<feature type="compositionally biased region" description="Low complexity" evidence="2">
    <location>
        <begin position="894"/>
        <end position="920"/>
    </location>
</feature>
<feature type="region of interest" description="Disordered" evidence="2">
    <location>
        <begin position="107"/>
        <end position="127"/>
    </location>
</feature>
<evidence type="ECO:0000313" key="5">
    <source>
        <dbReference type="Proteomes" id="UP000002630"/>
    </source>
</evidence>
<keyword evidence="1" id="KW-0175">Coiled coil</keyword>
<dbReference type="STRING" id="2880.D8LHG6"/>
<feature type="compositionally biased region" description="Polar residues" evidence="2">
    <location>
        <begin position="790"/>
        <end position="800"/>
    </location>
</feature>
<gene>
    <name evidence="4" type="ORF">Esi_0192_0019</name>
</gene>
<feature type="domain" description="PH" evidence="3">
    <location>
        <begin position="45"/>
        <end position="169"/>
    </location>
</feature>
<dbReference type="Pfam" id="PF00169">
    <property type="entry name" value="PH"/>
    <property type="match status" value="1"/>
</dbReference>
<feature type="region of interest" description="Disordered" evidence="2">
    <location>
        <begin position="1029"/>
        <end position="1096"/>
    </location>
</feature>
<dbReference type="SMART" id="SM00233">
    <property type="entry name" value="PH"/>
    <property type="match status" value="1"/>
</dbReference>